<dbReference type="EMBL" id="CAUOFW020001303">
    <property type="protein sequence ID" value="CAK9143477.1"/>
    <property type="molecule type" value="Genomic_DNA"/>
</dbReference>
<dbReference type="PANTHER" id="PTHR46915:SF6">
    <property type="entry name" value="CYSTEINE PROTEINASES SUPERFAMILY PROTEIN"/>
    <property type="match status" value="1"/>
</dbReference>
<feature type="transmembrane region" description="Helical" evidence="5">
    <location>
        <begin position="36"/>
        <end position="56"/>
    </location>
</feature>
<evidence type="ECO:0000256" key="4">
    <source>
        <dbReference type="ARBA" id="ARBA00022807"/>
    </source>
</evidence>
<gene>
    <name evidence="7" type="ORF">ILEXP_LOCUS11192</name>
</gene>
<dbReference type="PANTHER" id="PTHR46915">
    <property type="entry name" value="UBIQUITIN-LIKE PROTEASE 4-RELATED"/>
    <property type="match status" value="1"/>
</dbReference>
<evidence type="ECO:0000256" key="2">
    <source>
        <dbReference type="ARBA" id="ARBA00022670"/>
    </source>
</evidence>
<keyword evidence="8" id="KW-1185">Reference proteome</keyword>
<accession>A0ABC8RGI0</accession>
<dbReference type="AlphaFoldDB" id="A0ABC8RGI0"/>
<dbReference type="PROSITE" id="PS50600">
    <property type="entry name" value="ULP_PROTEASE"/>
    <property type="match status" value="1"/>
</dbReference>
<name>A0ABC8RGI0_9AQUA</name>
<feature type="domain" description="Ubiquitin-like protease family profile" evidence="6">
    <location>
        <begin position="89"/>
        <end position="250"/>
    </location>
</feature>
<evidence type="ECO:0000256" key="3">
    <source>
        <dbReference type="ARBA" id="ARBA00022801"/>
    </source>
</evidence>
<dbReference type="SUPFAM" id="SSF54001">
    <property type="entry name" value="Cysteine proteinases"/>
    <property type="match status" value="1"/>
</dbReference>
<keyword evidence="3" id="KW-0378">Hydrolase</keyword>
<reference evidence="7 8" key="1">
    <citation type="submission" date="2024-02" db="EMBL/GenBank/DDBJ databases">
        <authorList>
            <person name="Vignale AGUSTIN F."/>
            <person name="Sosa J E."/>
            <person name="Modenutti C."/>
        </authorList>
    </citation>
    <scope>NUCLEOTIDE SEQUENCE [LARGE SCALE GENOMIC DNA]</scope>
</reference>
<dbReference type="InterPro" id="IPR038765">
    <property type="entry name" value="Papain-like_cys_pep_sf"/>
</dbReference>
<proteinExistence type="inferred from homology"/>
<dbReference type="GO" id="GO:0016926">
    <property type="term" value="P:protein desumoylation"/>
    <property type="evidence" value="ECO:0007669"/>
    <property type="project" value="UniProtKB-ARBA"/>
</dbReference>
<keyword evidence="5" id="KW-0472">Membrane</keyword>
<keyword evidence="5" id="KW-1133">Transmembrane helix</keyword>
<keyword evidence="5" id="KW-0812">Transmembrane</keyword>
<dbReference type="GO" id="GO:0006508">
    <property type="term" value="P:proteolysis"/>
    <property type="evidence" value="ECO:0007669"/>
    <property type="project" value="UniProtKB-KW"/>
</dbReference>
<sequence length="291" mass="33400">MLVLVLLGNVVLVLLGNVVLVLSAIVVLVGGGGGCCVVLVVLTLSQLLSLSHLSLLRLASFSWEVSGDQILKHRSCWRHVAASVCANKENLTQHDAEEMITVERTSPCFLGTFPCRKRSRRARKCQNKVSNPKKKLNSETFEHYLENIWRTFSEDRMASFTRFDSLWFSLYLKASSREKVLTWMRRQDIFSKKYVLVPIVCWLVLDIYKAEGRSENKKLISRIPLLVPKVPQQKNGDECGYFVLYFINLFVGGAPESFSIKEGYPYFMKQNWFGYEGLEDFCKQFYSERIP</sequence>
<dbReference type="InterPro" id="IPR003653">
    <property type="entry name" value="Peptidase_C48_C"/>
</dbReference>
<dbReference type="Pfam" id="PF02902">
    <property type="entry name" value="Peptidase_C48"/>
    <property type="match status" value="1"/>
</dbReference>
<evidence type="ECO:0000256" key="1">
    <source>
        <dbReference type="ARBA" id="ARBA00005234"/>
    </source>
</evidence>
<keyword evidence="2" id="KW-0645">Protease</keyword>
<protein>
    <recommendedName>
        <fullName evidence="6">Ubiquitin-like protease family profile domain-containing protein</fullName>
    </recommendedName>
</protein>
<evidence type="ECO:0000256" key="5">
    <source>
        <dbReference type="SAM" id="Phobius"/>
    </source>
</evidence>
<dbReference type="GO" id="GO:0008234">
    <property type="term" value="F:cysteine-type peptidase activity"/>
    <property type="evidence" value="ECO:0007669"/>
    <property type="project" value="UniProtKB-KW"/>
</dbReference>
<organism evidence="7 8">
    <name type="scientific">Ilex paraguariensis</name>
    <name type="common">yerba mate</name>
    <dbReference type="NCBI Taxonomy" id="185542"/>
    <lineage>
        <taxon>Eukaryota</taxon>
        <taxon>Viridiplantae</taxon>
        <taxon>Streptophyta</taxon>
        <taxon>Embryophyta</taxon>
        <taxon>Tracheophyta</taxon>
        <taxon>Spermatophyta</taxon>
        <taxon>Magnoliopsida</taxon>
        <taxon>eudicotyledons</taxon>
        <taxon>Gunneridae</taxon>
        <taxon>Pentapetalae</taxon>
        <taxon>asterids</taxon>
        <taxon>campanulids</taxon>
        <taxon>Aquifoliales</taxon>
        <taxon>Aquifoliaceae</taxon>
        <taxon>Ilex</taxon>
    </lineage>
</organism>
<keyword evidence="4" id="KW-0788">Thiol protease</keyword>
<evidence type="ECO:0000313" key="7">
    <source>
        <dbReference type="EMBL" id="CAK9143477.1"/>
    </source>
</evidence>
<dbReference type="Gene3D" id="3.40.395.10">
    <property type="entry name" value="Adenoviral Proteinase, Chain A"/>
    <property type="match status" value="2"/>
</dbReference>
<evidence type="ECO:0000313" key="8">
    <source>
        <dbReference type="Proteomes" id="UP001642360"/>
    </source>
</evidence>
<comment type="similarity">
    <text evidence="1">Belongs to the peptidase C48 family.</text>
</comment>
<comment type="caution">
    <text evidence="7">The sequence shown here is derived from an EMBL/GenBank/DDBJ whole genome shotgun (WGS) entry which is preliminary data.</text>
</comment>
<evidence type="ECO:0000259" key="6">
    <source>
        <dbReference type="PROSITE" id="PS50600"/>
    </source>
</evidence>
<feature type="transmembrane region" description="Helical" evidence="5">
    <location>
        <begin position="6"/>
        <end position="29"/>
    </location>
</feature>
<dbReference type="Proteomes" id="UP001642360">
    <property type="component" value="Unassembled WGS sequence"/>
</dbReference>